<proteinExistence type="predicted"/>
<keyword evidence="1" id="KW-0472">Membrane</keyword>
<dbReference type="OrthoDB" id="5989148at2759"/>
<evidence type="ECO:0000256" key="1">
    <source>
        <dbReference type="SAM" id="Phobius"/>
    </source>
</evidence>
<feature type="transmembrane region" description="Helical" evidence="1">
    <location>
        <begin position="496"/>
        <end position="516"/>
    </location>
</feature>
<keyword evidence="2" id="KW-0732">Signal</keyword>
<protein>
    <recommendedName>
        <fullName evidence="4">Right handed beta helix domain-containing protein</fullName>
    </recommendedName>
</protein>
<dbReference type="InParanoid" id="A0A1X7V164"/>
<name>A0A1X7V164_AMPQE</name>
<evidence type="ECO:0008006" key="4">
    <source>
        <dbReference type="Google" id="ProtNLM"/>
    </source>
</evidence>
<feature type="transmembrane region" description="Helical" evidence="1">
    <location>
        <begin position="724"/>
        <end position="747"/>
    </location>
</feature>
<evidence type="ECO:0000256" key="2">
    <source>
        <dbReference type="SAM" id="SignalP"/>
    </source>
</evidence>
<feature type="transmembrane region" description="Helical" evidence="1">
    <location>
        <begin position="635"/>
        <end position="654"/>
    </location>
</feature>
<accession>A0A1X7V164</accession>
<feature type="signal peptide" evidence="2">
    <location>
        <begin position="1"/>
        <end position="16"/>
    </location>
</feature>
<reference evidence="3" key="1">
    <citation type="submission" date="2017-05" db="UniProtKB">
        <authorList>
            <consortium name="EnsemblMetazoa"/>
        </authorList>
    </citation>
    <scope>IDENTIFICATION</scope>
</reference>
<feature type="transmembrane region" description="Helical" evidence="1">
    <location>
        <begin position="396"/>
        <end position="419"/>
    </location>
</feature>
<dbReference type="AlphaFoldDB" id="A0A1X7V164"/>
<keyword evidence="1" id="KW-0812">Transmembrane</keyword>
<feature type="transmembrane region" description="Helical" evidence="1">
    <location>
        <begin position="693"/>
        <end position="712"/>
    </location>
</feature>
<organism evidence="3">
    <name type="scientific">Amphimedon queenslandica</name>
    <name type="common">Sponge</name>
    <dbReference type="NCBI Taxonomy" id="400682"/>
    <lineage>
        <taxon>Eukaryota</taxon>
        <taxon>Metazoa</taxon>
        <taxon>Porifera</taxon>
        <taxon>Demospongiae</taxon>
        <taxon>Heteroscleromorpha</taxon>
        <taxon>Haplosclerida</taxon>
        <taxon>Niphatidae</taxon>
        <taxon>Amphimedon</taxon>
    </lineage>
</organism>
<dbReference type="EnsemblMetazoa" id="Aqu2.1.33327_001">
    <property type="protein sequence ID" value="Aqu2.1.33327_001"/>
    <property type="gene ID" value="Aqu2.1.33327"/>
</dbReference>
<feature type="chain" id="PRO_5010879100" description="Right handed beta helix domain-containing protein" evidence="2">
    <location>
        <begin position="17"/>
        <end position="804"/>
    </location>
</feature>
<feature type="transmembrane region" description="Helical" evidence="1">
    <location>
        <begin position="426"/>
        <end position="444"/>
    </location>
</feature>
<evidence type="ECO:0000313" key="3">
    <source>
        <dbReference type="EnsemblMetazoa" id="Aqu2.1.33327_001"/>
    </source>
</evidence>
<keyword evidence="1" id="KW-1133">Transmembrane helix</keyword>
<feature type="transmembrane region" description="Helical" evidence="1">
    <location>
        <begin position="660"/>
        <end position="681"/>
    </location>
</feature>
<dbReference type="SUPFAM" id="SSF51126">
    <property type="entry name" value="Pectin lyase-like"/>
    <property type="match status" value="1"/>
</dbReference>
<dbReference type="InterPro" id="IPR011050">
    <property type="entry name" value="Pectin_lyase_fold/virulence"/>
</dbReference>
<sequence length="804" mass="90585">MWLRFLLFLFIPNIHAITICVYHNESIDDNDVSCDRKYSNLTQALEDCQSPGSIAFRLQSGGVHELASNGLCQEVTNITISSMLGDETPPVVDCQYQSGLTFINSSEIKIANVTFTGCSVEHTLIRESRNITLNISMYFMNCNYITIDNITVMNSTGSAIASRSLTLGKNLINNSNFINNIPYRGKMGGGVGIELTVCPKERAANCVYYEWTIENSNFTNNTADFDENDITEMNNPTSDLHHGRGGGLYVLISNGVGGTLIINKCHFKENTALYGGGLFISIESDIAAGNIIQIKNTNFTSNDALDGGGGGKGYWIGKTSYSEKPVIGPCRFCEPRDNHIRGGFVILPRSYTEIDKVLCGENKKGTLCTSCNKEESYALTITGYGCHDCSKSSAEYAWALFIVTQLLPVTAMFFILYFTNFSLASGYLNGAIFFAQTITTSLDISGNGEVPLGNATDASDVLVQVYDILYNVWNLDFIEPIKYCLAPDLSMNSIFVIQYAVALFPLVFVILIFIYHRCGDNVKLTRFCCLNPLKRCYEIINECWGRFKDYAEIKQEKACHILMPLPIPVLLFFCRYRDLKSISYFNIILESLQCEFKDGSSIDNSENQDNATHDKATVFQRPSVSCVKNTFLVDLRWVSSLYFTMRIAMALAYITTSTFIAQVLIQQVLSCIMVTIILVLQPYKERVHNQIDGCIFLSIIIINSITLYQYMLSTSMENLSLVAFIIQYILVYLPMIWIAVYIIWRVVKLFKLVKKNKSTYQRLDLVTANRELIFLMIIKIILNQHFMTRNIGLSRWCRQDNHSH</sequence>